<evidence type="ECO:0000313" key="2">
    <source>
        <dbReference type="WBParaSite" id="scf7180000424177.g12531"/>
    </source>
</evidence>
<proteinExistence type="predicted"/>
<dbReference type="InterPro" id="IPR038291">
    <property type="entry name" value="SAP30_C_sf"/>
</dbReference>
<dbReference type="Proteomes" id="UP000887560">
    <property type="component" value="Unplaced"/>
</dbReference>
<reference evidence="2" key="1">
    <citation type="submission" date="2022-11" db="UniProtKB">
        <authorList>
            <consortium name="WormBaseParasite"/>
        </authorList>
    </citation>
    <scope>IDENTIFICATION</scope>
</reference>
<dbReference type="WBParaSite" id="scf7180000424177.g12531">
    <property type="protein sequence ID" value="scf7180000424177.g12531"/>
    <property type="gene ID" value="scf7180000424177.g12531"/>
</dbReference>
<protein>
    <submittedName>
        <fullName evidence="2">Uncharacterized protein</fullName>
    </submittedName>
</protein>
<evidence type="ECO:0000313" key="1">
    <source>
        <dbReference type="Proteomes" id="UP000887560"/>
    </source>
</evidence>
<keyword evidence="1" id="KW-1185">Reference proteome</keyword>
<name>A0A915P6T1_9BILA</name>
<dbReference type="Gene3D" id="6.10.160.20">
    <property type="match status" value="1"/>
</dbReference>
<dbReference type="AlphaFoldDB" id="A0A915P6T1"/>
<organism evidence="1 2">
    <name type="scientific">Meloidogyne floridensis</name>
    <dbReference type="NCBI Taxonomy" id="298350"/>
    <lineage>
        <taxon>Eukaryota</taxon>
        <taxon>Metazoa</taxon>
        <taxon>Ecdysozoa</taxon>
        <taxon>Nematoda</taxon>
        <taxon>Chromadorea</taxon>
        <taxon>Rhabditida</taxon>
        <taxon>Tylenchina</taxon>
        <taxon>Tylenchomorpha</taxon>
        <taxon>Tylenchoidea</taxon>
        <taxon>Meloidogynidae</taxon>
        <taxon>Meloidogyninae</taxon>
        <taxon>Meloidogyne</taxon>
    </lineage>
</organism>
<accession>A0A915P6T1</accession>
<sequence length="100" mass="11442">MLQDLSTRCAIYTKQQDGTFTQCENFAFTPINGGIQFDKNIPFFVEEPVNCVQMNESTLLDGINEHFRNIVADPNEVMTNFMFAINHKLNCLDSSNEENK</sequence>